<organism evidence="1 2">
    <name type="scientific">Steinernema hermaphroditum</name>
    <dbReference type="NCBI Taxonomy" id="289476"/>
    <lineage>
        <taxon>Eukaryota</taxon>
        <taxon>Metazoa</taxon>
        <taxon>Ecdysozoa</taxon>
        <taxon>Nematoda</taxon>
        <taxon>Chromadorea</taxon>
        <taxon>Rhabditida</taxon>
        <taxon>Tylenchina</taxon>
        <taxon>Panagrolaimomorpha</taxon>
        <taxon>Strongyloidoidea</taxon>
        <taxon>Steinernematidae</taxon>
        <taxon>Steinernema</taxon>
    </lineage>
</organism>
<dbReference type="EMBL" id="JAUCMV010000003">
    <property type="protein sequence ID" value="KAK0409276.1"/>
    <property type="molecule type" value="Genomic_DNA"/>
</dbReference>
<keyword evidence="2" id="KW-1185">Reference proteome</keyword>
<comment type="caution">
    <text evidence="1">The sequence shown here is derived from an EMBL/GenBank/DDBJ whole genome shotgun (WGS) entry which is preliminary data.</text>
</comment>
<dbReference type="SUPFAM" id="SSF53300">
    <property type="entry name" value="vWA-like"/>
    <property type="match status" value="1"/>
</dbReference>
<evidence type="ECO:0008006" key="3">
    <source>
        <dbReference type="Google" id="ProtNLM"/>
    </source>
</evidence>
<protein>
    <recommendedName>
        <fullName evidence="3">VWFA domain-containing protein</fullName>
    </recommendedName>
</protein>
<dbReference type="Gene3D" id="3.40.50.410">
    <property type="entry name" value="von Willebrand factor, type A domain"/>
    <property type="match status" value="1"/>
</dbReference>
<proteinExistence type="predicted"/>
<evidence type="ECO:0000313" key="2">
    <source>
        <dbReference type="Proteomes" id="UP001175271"/>
    </source>
</evidence>
<dbReference type="Proteomes" id="UP001175271">
    <property type="component" value="Unassembled WGS sequence"/>
</dbReference>
<dbReference type="InterPro" id="IPR036465">
    <property type="entry name" value="vWFA_dom_sf"/>
</dbReference>
<sequence length="245" mass="28157">MALLVVSYCPTGQDYVCVLSIVRCRTPNNFDDNYHNHDYNDHDHNHHTYVPYPCKPQAYDILFGIATRKDEYNDVRDQIDSFIRHFDIGDGPGQARFASILNTVSRPTLKFPTSKTHNAFIASLSRSFNRDEDYNWMNHELLKLGRPLFDSKRTDSTVHVKKVVIIFGGDNKSAVGDNISEGVKTKQDNIQTYVISYGLSNELGRIYHLTPNRPDRMFHVETVKQSQSKLDKIREDIVSDDLCDL</sequence>
<gene>
    <name evidence="1" type="ORF">QR680_004451</name>
</gene>
<reference evidence="1" key="1">
    <citation type="submission" date="2023-06" db="EMBL/GenBank/DDBJ databases">
        <title>Genomic analysis of the entomopathogenic nematode Steinernema hermaphroditum.</title>
        <authorList>
            <person name="Schwarz E.M."/>
            <person name="Heppert J.K."/>
            <person name="Baniya A."/>
            <person name="Schwartz H.T."/>
            <person name="Tan C.-H."/>
            <person name="Antoshechkin I."/>
            <person name="Sternberg P.W."/>
            <person name="Goodrich-Blair H."/>
            <person name="Dillman A.R."/>
        </authorList>
    </citation>
    <scope>NUCLEOTIDE SEQUENCE</scope>
    <source>
        <strain evidence="1">PS9179</strain>
        <tissue evidence="1">Whole animal</tissue>
    </source>
</reference>
<name>A0AA39LT71_9BILA</name>
<accession>A0AA39LT71</accession>
<evidence type="ECO:0000313" key="1">
    <source>
        <dbReference type="EMBL" id="KAK0409276.1"/>
    </source>
</evidence>
<dbReference type="AlphaFoldDB" id="A0AA39LT71"/>